<proteinExistence type="predicted"/>
<dbReference type="InterPro" id="IPR025411">
    <property type="entry name" value="DUF4136"/>
</dbReference>
<name>A0A5M8QTU9_9BACT</name>
<dbReference type="Proteomes" id="UP000323994">
    <property type="component" value="Unassembled WGS sequence"/>
</dbReference>
<evidence type="ECO:0000259" key="2">
    <source>
        <dbReference type="Pfam" id="PF13590"/>
    </source>
</evidence>
<dbReference type="PROSITE" id="PS51257">
    <property type="entry name" value="PROKAR_LIPOPROTEIN"/>
    <property type="match status" value="1"/>
</dbReference>
<dbReference type="AlphaFoldDB" id="A0A5M8QTU9"/>
<keyword evidence="4" id="KW-1185">Reference proteome</keyword>
<organism evidence="3 4">
    <name type="scientific">Dyadobacter flavalbus</name>
    <dbReference type="NCBI Taxonomy" id="2579942"/>
    <lineage>
        <taxon>Bacteria</taxon>
        <taxon>Pseudomonadati</taxon>
        <taxon>Bacteroidota</taxon>
        <taxon>Cytophagia</taxon>
        <taxon>Cytophagales</taxon>
        <taxon>Spirosomataceae</taxon>
        <taxon>Dyadobacter</taxon>
    </lineage>
</organism>
<dbReference type="RefSeq" id="WP_139012077.1">
    <property type="nucleotide sequence ID" value="NZ_VBSN01000033.1"/>
</dbReference>
<reference evidence="3 4" key="1">
    <citation type="submission" date="2019-05" db="EMBL/GenBank/DDBJ databases">
        <authorList>
            <person name="Qu J.-H."/>
        </authorList>
    </citation>
    <scope>NUCLEOTIDE SEQUENCE [LARGE SCALE GENOMIC DNA]</scope>
    <source>
        <strain evidence="3 4">NS28</strain>
    </source>
</reference>
<sequence length="205" mass="22694">MLKKASFILLIAGLGFISCSKDPVSDLSTEESLVYVTNSSKSVNFKQYKTFSIVDSVLVVENDRSGTALTEIDRSLLQRIITNMEGLGYKYVSPKSNPDVGINAAWITNTYLNVASLPLSSYYGGYWGGGFGGYGYGYPSYYQYYETSESYWLISMLDFKNPNTADSTVNVIWDAQIRGSGIGSPQHIDRMVDSVFGQSSYLKIN</sequence>
<dbReference type="EMBL" id="VBSN01000033">
    <property type="protein sequence ID" value="KAA6439715.1"/>
    <property type="molecule type" value="Genomic_DNA"/>
</dbReference>
<gene>
    <name evidence="3" type="ORF">FEM33_10985</name>
</gene>
<evidence type="ECO:0000313" key="3">
    <source>
        <dbReference type="EMBL" id="KAA6439715.1"/>
    </source>
</evidence>
<evidence type="ECO:0000256" key="1">
    <source>
        <dbReference type="SAM" id="SignalP"/>
    </source>
</evidence>
<feature type="signal peptide" evidence="1">
    <location>
        <begin position="1"/>
        <end position="20"/>
    </location>
</feature>
<dbReference type="Pfam" id="PF13590">
    <property type="entry name" value="DUF4136"/>
    <property type="match status" value="1"/>
</dbReference>
<accession>A0A5M8QTU9</accession>
<feature type="domain" description="DUF4136" evidence="2">
    <location>
        <begin position="36"/>
        <end position="198"/>
    </location>
</feature>
<keyword evidence="1" id="KW-0732">Signal</keyword>
<comment type="caution">
    <text evidence="3">The sequence shown here is derived from an EMBL/GenBank/DDBJ whole genome shotgun (WGS) entry which is preliminary data.</text>
</comment>
<feature type="chain" id="PRO_5024399797" evidence="1">
    <location>
        <begin position="21"/>
        <end position="205"/>
    </location>
</feature>
<dbReference type="OrthoDB" id="959498at2"/>
<evidence type="ECO:0000313" key="4">
    <source>
        <dbReference type="Proteomes" id="UP000323994"/>
    </source>
</evidence>
<protein>
    <submittedName>
        <fullName evidence="3">DUF4136 domain-containing protein</fullName>
    </submittedName>
</protein>
<dbReference type="Gene3D" id="3.30.160.670">
    <property type="match status" value="1"/>
</dbReference>